<dbReference type="CDD" id="cd18808">
    <property type="entry name" value="SF1_C_Upf1"/>
    <property type="match status" value="2"/>
</dbReference>
<dbReference type="InterPro" id="IPR027417">
    <property type="entry name" value="P-loop_NTPase"/>
</dbReference>
<evidence type="ECO:0000256" key="5">
    <source>
        <dbReference type="SAM" id="MobiDB-lite"/>
    </source>
</evidence>
<dbReference type="GO" id="GO:0004386">
    <property type="term" value="F:helicase activity"/>
    <property type="evidence" value="ECO:0007669"/>
    <property type="project" value="UniProtKB-KW"/>
</dbReference>
<comment type="caution">
    <text evidence="10">The sequence shown here is derived from an EMBL/GenBank/DDBJ whole genome shotgun (WGS) entry which is preliminary data.</text>
</comment>
<dbReference type="InterPro" id="IPR041677">
    <property type="entry name" value="DNA2/NAM7_AAA_11"/>
</dbReference>
<dbReference type="EMBL" id="JAATIQ010000124">
    <property type="protein sequence ID" value="KAF4379942.1"/>
    <property type="molecule type" value="Genomic_DNA"/>
</dbReference>
<dbReference type="Pfam" id="PF13086">
    <property type="entry name" value="AAA_11"/>
    <property type="match status" value="2"/>
</dbReference>
<keyword evidence="1" id="KW-0547">Nucleotide-binding</keyword>
<feature type="domain" description="DUF6469" evidence="9">
    <location>
        <begin position="2715"/>
        <end position="2839"/>
    </location>
</feature>
<organism evidence="10 11">
    <name type="scientific">Cannabis sativa</name>
    <name type="common">Hemp</name>
    <name type="synonym">Marijuana</name>
    <dbReference type="NCBI Taxonomy" id="3483"/>
    <lineage>
        <taxon>Eukaryota</taxon>
        <taxon>Viridiplantae</taxon>
        <taxon>Streptophyta</taxon>
        <taxon>Embryophyta</taxon>
        <taxon>Tracheophyta</taxon>
        <taxon>Spermatophyta</taxon>
        <taxon>Magnoliopsida</taxon>
        <taxon>eudicotyledons</taxon>
        <taxon>Gunneridae</taxon>
        <taxon>Pentapetalae</taxon>
        <taxon>rosids</taxon>
        <taxon>fabids</taxon>
        <taxon>Rosales</taxon>
        <taxon>Cannabaceae</taxon>
        <taxon>Cannabis</taxon>
    </lineage>
</organism>
<dbReference type="Pfam" id="PF00580">
    <property type="entry name" value="UvrD-helicase"/>
    <property type="match status" value="1"/>
</dbReference>
<dbReference type="Proteomes" id="UP000583929">
    <property type="component" value="Unassembled WGS sequence"/>
</dbReference>
<evidence type="ECO:0000256" key="1">
    <source>
        <dbReference type="ARBA" id="ARBA00022741"/>
    </source>
</evidence>
<dbReference type="Pfam" id="PF20073">
    <property type="entry name" value="DUF6469"/>
    <property type="match status" value="2"/>
</dbReference>
<gene>
    <name evidence="10" type="ORF">G4B88_029934</name>
</gene>
<proteinExistence type="predicted"/>
<evidence type="ECO:0008006" key="12">
    <source>
        <dbReference type="Google" id="ProtNLM"/>
    </source>
</evidence>
<dbReference type="FunFam" id="3.40.50.300:FF:000326">
    <property type="entry name" value="P-loop containing nucleoside triphosphate hydrolase"/>
    <property type="match status" value="2"/>
</dbReference>
<feature type="domain" description="DNA2/NAM7 helicase-like C-terminal" evidence="8">
    <location>
        <begin position="3246"/>
        <end position="3442"/>
    </location>
</feature>
<evidence type="ECO:0000313" key="11">
    <source>
        <dbReference type="Proteomes" id="UP000583929"/>
    </source>
</evidence>
<dbReference type="GO" id="GO:0005694">
    <property type="term" value="C:chromosome"/>
    <property type="evidence" value="ECO:0007669"/>
    <property type="project" value="UniProtKB-ARBA"/>
</dbReference>
<evidence type="ECO:0000313" key="10">
    <source>
        <dbReference type="EMBL" id="KAF4379942.1"/>
    </source>
</evidence>
<dbReference type="GO" id="GO:0005524">
    <property type="term" value="F:ATP binding"/>
    <property type="evidence" value="ECO:0007669"/>
    <property type="project" value="UniProtKB-KW"/>
</dbReference>
<keyword evidence="4" id="KW-0067">ATP-binding</keyword>
<dbReference type="InterPro" id="IPR045529">
    <property type="entry name" value="DUF6469"/>
</dbReference>
<keyword evidence="3" id="KW-0347">Helicase</keyword>
<protein>
    <recommendedName>
        <fullName evidence="12">UvrD-like helicase ATP-binding domain-containing protein</fullName>
    </recommendedName>
</protein>
<keyword evidence="2" id="KW-0378">Hydrolase</keyword>
<dbReference type="SUPFAM" id="SSF52540">
    <property type="entry name" value="P-loop containing nucleoside triphosphate hydrolases"/>
    <property type="match status" value="4"/>
</dbReference>
<dbReference type="PANTHER" id="PTHR21529:SF4">
    <property type="entry name" value="TPR AND ANKYRIN REPEAT-CONTAINING PROTEIN 1"/>
    <property type="match status" value="1"/>
</dbReference>
<evidence type="ECO:0000259" key="8">
    <source>
        <dbReference type="Pfam" id="PF13087"/>
    </source>
</evidence>
<sequence>MKGESSSPFPNKKKIFSSSQPFQNRRKTNYVSSSSSTTQVKKKASAASDDGFTDTVFSWSFDDVFNHDLYTNKVKKIPGSFRSVEDYLESYDNPLFEETRAELHSSMEMMHRAPFAEVISFEEALLNGKKLYQVRVSSWRNVSSNGGRESYKTIPGDIFVLANSKPENVKDLQREGMSWTFLSLVDHQGGVNTTQFKVKASKGFKHETMKQQSSSLYVIFLVNVMPQIRIWEALHMSPNLKMINEVLCNSGIQCDGCSELSNGFWDEKWKENNLCSELNESQSIAVFSCLHMIDCKNKSSVQLIGGPPGTGKTKTTSTVLVNLLRMNCKTLVCTPTNVAISEVASCLLRLVLDAEGNDLFCSLGGILLFGTKEKLNIGSHIQEMYLDYRVQKLGECFGSFGWKKWFPSMINLLENSVSQYHSFLQNELTEERGESNITRVEKKGKVKSFLEYMRETFDSTSSELKRYISIICTHTTKSYISEKNFQDMVSLVRSLVTFESSLLQENVDSEVLEELFSHPEVTQYESHSYVDEIYLYLFQERSECLSSLRDLVKSLNRLDISCFKNKHAIKNFCFERASLILCTVSSSSRLHKLAVNPTILVIDEAAQLKECESLIPLQLPSLKHAILVGDEWQLPATVKSRVCEEADFGRSLFKRLLLNNFSKKHLLNRQYRMHRSISAFPNSKFYNDKIINEDRVERQDYLPGPMFGPYSFINVIVGREEMEEDVQRQKNMIQVAVILKILQKLFKAWKETKEKLNIGVVCPYTAQIVAIQENLRGMYDKFDGFHVKVKTVDGFQGGEEDIIIMSTVCCSSDNHSSDFKSEPPRINVALTRARYQLTTGPIHVSRNCLWILGDERSLADDQLVWQPILINAKSRGCFFNAEDDEDLAKALIQFKKEFSPIDDMLNPKSVLFRNSKWKVFFSDNFLKSLTAIGTNKSVRKLLVKLSEGCRPREHIVVARESSLPVKIFEVEGLCVVTTVDILQGDFGYVQVLKIWDLLPYDDTPRLIEFIDRIFVKYKKDFINLCNEIRFEGKLEVPNSWPSSLDIVHFEDLSMKKGGSNLDGAVSDQRGYDKNSKVNESSLPMKFYSMSSCVVNHILSDCDGRELDLPFKVPDLEKEIINCSTSTFVQGRSGTGKTTVLTMKLLQKEYFHHMTMEGFYGVKTNAFGPVNRNCGAQNNSAEAQGSSLRQLFVTATPTLCKSVEQHIFNLRSSCSAHHPAERTLIDMVDIDKEESRLKNIPDSFQDIPHDSYPLVVTFHKFLMMLDGTLSKSYFEGLIDMTEFSLSHMPCLRSRIIESFIRTKEVNYERFSSQYWPHFDSKLTKKLDSSTVFTEIICRIKGSLQAMKASDGKLTWEDYLKFAKGGPSGLSRNKRQTIYQIFWSYEKQKMENGEFDLADFVNGLHNQLRDERYKGDEMHFVYIDDVQDLTMSQLALFKHVCCNVEEGFVFSGDDLRSATDGMDFKIQDIQSLFDKKIIINSTGRSEDREDKGKITKSFHLTRNYCSDSGISKLSQSILELCYHFFPLSTEMIEYETTKVNGGAPVLLECGSSKNAIITLFGRSKNASRNANIGFGAEQVILVRDEDTRKEIKDYVGKQALILTIPECKDKFQDVLLYNFFGSSPLGEQWKVICNYTKEQDMNLVFGSFPVSTSPTFPLFDISKHYIMLHELKLLYIAVSCTKQRLWICDSTELSKPMFDYWIKKCLVQVKQLDDSFVFSMQVPSSKQEWKSRGIKLYYEHNYEMASICFEKSFDIDWERKSKASGLKAMADRICSSKSQEASSLLREAAEIFIALDETDSAARCFCDLGEYERAGNIYFKSCGESELQRAGECFTLAGCYELAAKAYARGNLFSKCIDICTKGKLYSKGLVYIERWKQHAKKEGDMNTKAEEIEKIEQELLERCALNCYEVKDNRSMINYLKSFKSMNLVRDFLRPLGCYDELMLLEEHSGNFMEAAEIAKLKGDVLAAINLLEKAGKFNEAATLILSYVLANSLWSSGKKGWPLKLFKQKDHLLTKAKSFAKNVTPDFYEFVHTEAEIMTNEKTDLAKKKNHMIASQSKESVRGEILSSRKILDAHLASSKLAEYVWEKDLVHDLMKHSEDLISKNQISVESLVYFWNFWKDKIVRIFEYLECLQSHNVDEFKSYGEFCLSFLGVLRESQNQHTNFVLLNTDAAWARNVEKRSVWSNGKLVSIDVFEFVSAAKNYWSSEVLSVGFMVLHKLEAIHKFVTEKSHPVFRKCRILSLMYEVVQFLLESKFLKRTHDELQDLRKLRRLSTDSFLAHIFPLDWRKSLVENHISFRGTYFCKNFLKQFTVEHAVSSNLSYRELGNVAMFILVSGKLNDELFQKILRRVEWNRPWKQFFETLHTCEGSYNPNLSLICRLHEALEDTYNAHRRGVYDCISIGCFLYLLECFVTLLSSFESCFIATKSSFVEWRVYQDVHTTNKSSSNTWIRFRQPRLELLQFVIHAIKHCLHNKEFMTEWIKRSVLVENESYSLLVQRMVAIICLINANFEICLDLLRDLLGRSYITEQLPRQFCETLKSSFQNSNLDKAFMQIDNNLVIVSFREKSSKYSFPNAVLVNMEAYHHKNDIIRLLFTKTFDTSEDLTLAQPSVTEACDSCTETVSTSSSTTGMSSELSHSSFEMRRNSSVADLFTHTIFSWSLEDVTNENLFINKIEKIPNSFQSAGQYLGSYINPLLEETRAELNSSMEILYGAPFAEVTTFEEAKPNGKRNYRFRVNNWRNKHSKGGKEPYKTLPGDVFILTNGKPESVDDLQRVGRSWAFLSLVKLIGDGGTAFTVKASKELQHDFQKGQTSLFIVFLSNLVPLRRIWEALHMSSNLEWCDGCFKISNKIWDGNLVKNLSSELNESQTKAVLSCLHMMECKRKSSLELIWGPPGTGKTKTTSTLIVTLLRMNYKTLVCAPTNVAITEVASRVLKMVLGSHGDDGSVCPLGNILLFGTKERLNIGADLKDIYLDDRVEQLEKCFRSYGWRHSLNSMIDLLENSVSNYKNMLEIESTKEKEEEESSTKSMNEEKRKVGKKKLPTFLEYVREKFNMIFSELREYISIICMHTAKSYISGKIFQDMVSLTASLVSFKSLLCNNKNLVSEVLERIFSCAEVNQYLSNSFVDDVSLRLDLRRKECVSSMRSLRNSLDMLDFSWIKSQEAMKEFCWKNASLILCTVSTSYKLHRLKIRPTILIIDEAAQLKECESTIPLQLPGVEHAILVGDEWQLPATVKSKVSENADFGRSLFERMSSQNHPKHLLNVQYRMHPSISIFPNSQFYRNQLLDAAIVKMNSYRKKYLPGPMFGTYSFINIIGGREQKDGDGRSRQNMVEVAVIMRILQKLYKARVKSKCELSIGIVSPYAAQVVAIQDQLGNKYSGNDGFQVKVKTVDGFQGGEEDIIIMSTVRCNSRHSLDFISKPQRINVALTRARHCLWILGEERTLVNDPTVWNPIITDAKNRRCFSNADSDEDLAKAIIEVKKESGQFDDMIDKDSILFKRSKWKVFFSENFLKSLMKLEIVEAKRPVIELLLKLSDGWRPRKTSVLLCENSLRIMNFMVEGLCVICTVDIVKEHEEYIQVLRIWDLLPHEEIPRFKNKLDVIFEKCTEEFINNCNEKCLEGKFEVPKKWPLSSNIACFEDLSMNQAGNDFIAHFQNLRINESSLVMKFYSLSNCVVNHLLSDRDGRELDLPFEVPEREREIILFHGNTFVLGRSGTGKTTVLSIKLFQKEYVHHLTLEGLYGANRNGNGKFNKRNAVTRNSRKTPGKALRQLFVTATPKLCDSVKQCISCLRSGSSKSAEDNMIDKDNIDDEDSGIKNIPDSFRDIPVSSYPLVITFHKFLMMLDGTLSKSYFQRFLGMDEVSQNQMPSSRSHMFHSFLRTKEVDFKRFCSQYWPRFDSQLTKKLDPSCVFTQIVSHIKGSLQALETNDGKLTRKNYVMLSKECGSTLRGKKREMIYDIFQAYEKLKLENDAFDLADFVNDLHFRLRQERYLGDKMNFVYVDEVQDLTMSQVALFKHVCSNLEEGFIFSGDVVKPTAGGIDCRIQDIRSVFDKKFVLKPMKNKNGVGGHITNMFTLTENFCTNAGILKLSKSIIELIYHFFPQSIDIIEPETCMVPGEAPILLQCETNENAIIKLFGKGNSTSRNANGFGAEQVILVRDEKTRQSIKDIVGKQALIITILECKDLEFQDVLLYNFFGSSPLRKQWRLMYKYMNEQDLIESTSLQFPHFNECKHGILLAELKELYVAIGCSKKRLWICDNTEFSKPMFDYWMKKCLVQTQQLDDSLAQSMQVSSSPQEWKSRGVELYHVHNYEMATICFEKAHDTLWQRKSKVAGIQAMANQMDTSNPEVINSFHREAAKIFKTMGKFESAASCFINSGDYEQAGMIYLEKFGESRLKRAGECFSLGCHYKQAADAYARGNLFSECLNVCAKGLLFDKGLAYIQSWKQQAKQDSDLTSRSKEIEKFGQEFLESCAQHYYKLENKNSMMRFVEAFNSMSSIRKFLCQWGCFDELMSLEEKSGNFVEASEIAKLRGDILIVIDLLEKAGKFKEAATLILSYVLSNSLWSSGKKGWPLLLFKQKDCLLSKAKSFAKNETQDFYDFVCTEADIMTNMKSDLTMRKNQMIASQRHKSVRGEILSARRVLDAHLDSKVTNYFWEGHIVHDHLMHSEDMISETQVSVESLVYFWNFWKDRILRIFEYLGRLQTQDVDEFTSYGEFCLDYLGVLRLSNNLVTNYVLLHSDAEWAKNVEQIYVKSNGKLVLSVDVGQFVSAAEIYWSTEVLSVGFKVLNKLEAICTFVTDKPDSLSRKCRTLTLIYDVAQFLLESKNLKSKRTCENSDDLNKLIRLSTDFSENIFPLDWKISLVEDLVSFRGTDICENFLKIVIAEHCNSRNNLSYKQIGAVAVFILGSSKLSDELFEKIIKRMEQNLPWKAFFELLHRSRGSYFSNSSLIGRFHKVLVDAYSNIRKECDPISPGFFLYLVERLVIWSSSYRGYFYTTKSAFVEWLSYEEIHPKATKSSSDNSVGFQLSLLEVLRFVIDVIKECLYNERYMIDWINRSSSRDKKAYSLLVSRMVLIICLLHANFGMCSDLLFDLLARPGITSHLPSNFCDTLQSHFLSLNPNVLAKVFKQIDNSLVIVSFGTIVSKPLFSDAVLVDLRDNPCKNDIIRALFPKSFEASKGWSQASATEACNSKTEIVSTSGSTAGTSSELNMVREQKLQNNSIQNKDEPSPPKNLRFWEIFEAINSEGNGEEQGKLTSNAQTIKVKPSLVFT</sequence>
<evidence type="ECO:0000259" key="6">
    <source>
        <dbReference type="Pfam" id="PF00580"/>
    </source>
</evidence>
<accession>A0A7J6GAU4</accession>
<name>A0A7J6GAU4_CANSA</name>
<evidence type="ECO:0000259" key="9">
    <source>
        <dbReference type="Pfam" id="PF20073"/>
    </source>
</evidence>
<feature type="domain" description="DNA2/NAM7 helicase helicase" evidence="7">
    <location>
        <begin position="2864"/>
        <end position="3238"/>
    </location>
</feature>
<feature type="domain" description="UvrD-like helicase ATP-binding" evidence="6">
    <location>
        <begin position="3700"/>
        <end position="4032"/>
    </location>
</feature>
<evidence type="ECO:0000256" key="3">
    <source>
        <dbReference type="ARBA" id="ARBA00022806"/>
    </source>
</evidence>
<evidence type="ECO:0000256" key="4">
    <source>
        <dbReference type="ARBA" id="ARBA00022840"/>
    </source>
</evidence>
<dbReference type="InterPro" id="IPR041679">
    <property type="entry name" value="DNA2/NAM7-like_C"/>
</dbReference>
<feature type="domain" description="DUF6469" evidence="9">
    <location>
        <begin position="114"/>
        <end position="240"/>
    </location>
</feature>
<feature type="region of interest" description="Disordered" evidence="5">
    <location>
        <begin position="1"/>
        <end position="45"/>
    </location>
</feature>
<dbReference type="InterPro" id="IPR014016">
    <property type="entry name" value="UvrD-like_ATP-bd"/>
</dbReference>
<dbReference type="InterPro" id="IPR039904">
    <property type="entry name" value="TRANK1"/>
</dbReference>
<dbReference type="PANTHER" id="PTHR21529">
    <property type="entry name" value="MAMMARY TURMOR VIRUS RECEPTOR HOMOLOG 1, 2 MTVR1, 2"/>
    <property type="match status" value="1"/>
</dbReference>
<dbReference type="Pfam" id="PF13087">
    <property type="entry name" value="AAA_12"/>
    <property type="match status" value="2"/>
</dbReference>
<reference evidence="10 11" key="1">
    <citation type="journal article" date="2020" name="bioRxiv">
        <title>Sequence and annotation of 42 cannabis genomes reveals extensive copy number variation in cannabinoid synthesis and pathogen resistance genes.</title>
        <authorList>
            <person name="Mckernan K.J."/>
            <person name="Helbert Y."/>
            <person name="Kane L.T."/>
            <person name="Ebling H."/>
            <person name="Zhang L."/>
            <person name="Liu B."/>
            <person name="Eaton Z."/>
            <person name="Mclaughlin S."/>
            <person name="Kingan S."/>
            <person name="Baybayan P."/>
            <person name="Concepcion G."/>
            <person name="Jordan M."/>
            <person name="Riva A."/>
            <person name="Barbazuk W."/>
            <person name="Harkins T."/>
        </authorList>
    </citation>
    <scope>NUCLEOTIDE SEQUENCE [LARGE SCALE GENOMIC DNA]</scope>
    <source>
        <strain evidence="11">cv. Jamaican Lion 4</strain>
        <tissue evidence="10">Leaf</tissue>
    </source>
</reference>
<feature type="domain" description="DNA2/NAM7 helicase helicase" evidence="7">
    <location>
        <begin position="277"/>
        <end position="641"/>
    </location>
</feature>
<dbReference type="GO" id="GO:0016787">
    <property type="term" value="F:hydrolase activity"/>
    <property type="evidence" value="ECO:0007669"/>
    <property type="project" value="UniProtKB-KW"/>
</dbReference>
<feature type="domain" description="DNA2/NAM7 helicase-like C-terminal" evidence="8">
    <location>
        <begin position="649"/>
        <end position="838"/>
    </location>
</feature>
<dbReference type="Gene3D" id="3.40.50.300">
    <property type="entry name" value="P-loop containing nucleotide triphosphate hydrolases"/>
    <property type="match status" value="5"/>
</dbReference>
<dbReference type="InterPro" id="IPR047187">
    <property type="entry name" value="SF1_C_Upf1"/>
</dbReference>
<keyword evidence="11" id="KW-1185">Reference proteome</keyword>
<evidence type="ECO:0000256" key="2">
    <source>
        <dbReference type="ARBA" id="ARBA00022801"/>
    </source>
</evidence>
<evidence type="ECO:0000259" key="7">
    <source>
        <dbReference type="Pfam" id="PF13086"/>
    </source>
</evidence>